<keyword evidence="7" id="KW-0677">Repeat</keyword>
<dbReference type="SMART" id="SM00225">
    <property type="entry name" value="BTB"/>
    <property type="match status" value="1"/>
</dbReference>
<proteinExistence type="inferred from homology"/>
<feature type="domain" description="C2H2-type" evidence="23">
    <location>
        <begin position="223"/>
        <end position="251"/>
    </location>
</feature>
<keyword evidence="6" id="KW-0479">Metal-binding</keyword>
<keyword evidence="5" id="KW-1017">Isopeptide bond</keyword>
<dbReference type="InterPro" id="IPR011333">
    <property type="entry name" value="SKP1/BTB/POZ_sf"/>
</dbReference>
<evidence type="ECO:0000256" key="5">
    <source>
        <dbReference type="ARBA" id="ARBA00022499"/>
    </source>
</evidence>
<feature type="non-terminal residue" evidence="24">
    <location>
        <position position="1"/>
    </location>
</feature>
<feature type="domain" description="C2H2-type" evidence="23">
    <location>
        <begin position="136"/>
        <end position="163"/>
    </location>
</feature>
<dbReference type="CDD" id="cd18232">
    <property type="entry name" value="BTB_POZ_ZBTB48_TZAP_KR3"/>
    <property type="match status" value="1"/>
</dbReference>
<dbReference type="Pfam" id="PF00651">
    <property type="entry name" value="BTB"/>
    <property type="match status" value="1"/>
</dbReference>
<keyword evidence="4" id="KW-0158">Chromosome</keyword>
<gene>
    <name evidence="24" type="primary">Zbtb48</name>
    <name evidence="24" type="ORF">RHOROS_R07962</name>
</gene>
<evidence type="ECO:0000256" key="18">
    <source>
        <dbReference type="ARBA" id="ARBA00065772"/>
    </source>
</evidence>
<keyword evidence="11" id="KW-0779">Telomere</keyword>
<dbReference type="SMART" id="SM00355">
    <property type="entry name" value="ZnF_C2H2"/>
    <property type="match status" value="11"/>
</dbReference>
<feature type="domain" description="C2H2-type" evidence="23">
    <location>
        <begin position="395"/>
        <end position="422"/>
    </location>
</feature>
<comment type="similarity">
    <text evidence="3">Belongs to the krueppel C2H2-type zinc-finger protein family.</text>
</comment>
<keyword evidence="8 21" id="KW-0863">Zinc-finger</keyword>
<dbReference type="Pfam" id="PF00096">
    <property type="entry name" value="zf-C2H2"/>
    <property type="match status" value="7"/>
</dbReference>
<dbReference type="GO" id="GO:0001817">
    <property type="term" value="P:regulation of cytokine production"/>
    <property type="evidence" value="ECO:0007669"/>
    <property type="project" value="TreeGrafter"/>
</dbReference>
<feature type="domain" description="C2H2-type" evidence="23">
    <location>
        <begin position="366"/>
        <end position="394"/>
    </location>
</feature>
<dbReference type="InterPro" id="IPR000210">
    <property type="entry name" value="BTB/POZ_dom"/>
</dbReference>
<dbReference type="Gene3D" id="3.30.710.10">
    <property type="entry name" value="Potassium Channel Kv1.1, Chain A"/>
    <property type="match status" value="1"/>
</dbReference>
<evidence type="ECO:0000256" key="15">
    <source>
        <dbReference type="ARBA" id="ARBA00023163"/>
    </source>
</evidence>
<evidence type="ECO:0000256" key="13">
    <source>
        <dbReference type="ARBA" id="ARBA00023125"/>
    </source>
</evidence>
<dbReference type="FunFam" id="3.30.160.60:FF:000657">
    <property type="entry name" value="GDNF inducible zinc finger protein 1"/>
    <property type="match status" value="1"/>
</dbReference>
<dbReference type="FunFam" id="3.30.160.60:FF:000358">
    <property type="entry name" value="zinc finger protein 24"/>
    <property type="match status" value="1"/>
</dbReference>
<evidence type="ECO:0000256" key="7">
    <source>
        <dbReference type="ARBA" id="ARBA00022737"/>
    </source>
</evidence>
<evidence type="ECO:0000313" key="25">
    <source>
        <dbReference type="Proteomes" id="UP000574210"/>
    </source>
</evidence>
<dbReference type="Gene3D" id="3.30.160.60">
    <property type="entry name" value="Classic Zinc Finger"/>
    <property type="match status" value="10"/>
</dbReference>
<feature type="non-terminal residue" evidence="24">
    <location>
        <position position="533"/>
    </location>
</feature>
<keyword evidence="16" id="KW-0539">Nucleus</keyword>
<evidence type="ECO:0000256" key="16">
    <source>
        <dbReference type="ARBA" id="ARBA00023242"/>
    </source>
</evidence>
<evidence type="ECO:0000259" key="23">
    <source>
        <dbReference type="PROSITE" id="PS50157"/>
    </source>
</evidence>
<dbReference type="GO" id="GO:0005654">
    <property type="term" value="C:nucleoplasm"/>
    <property type="evidence" value="ECO:0007669"/>
    <property type="project" value="TreeGrafter"/>
</dbReference>
<evidence type="ECO:0000313" key="24">
    <source>
        <dbReference type="EMBL" id="NXF19737.1"/>
    </source>
</evidence>
<comment type="caution">
    <text evidence="24">The sequence shown here is derived from an EMBL/GenBank/DDBJ whole genome shotgun (WGS) entry which is preliminary data.</text>
</comment>
<feature type="domain" description="BTB" evidence="22">
    <location>
        <begin position="27"/>
        <end position="87"/>
    </location>
</feature>
<organism evidence="24 25">
    <name type="scientific">Rhodinocichla rosea</name>
    <dbReference type="NCBI Taxonomy" id="58203"/>
    <lineage>
        <taxon>Eukaryota</taxon>
        <taxon>Metazoa</taxon>
        <taxon>Chordata</taxon>
        <taxon>Craniata</taxon>
        <taxon>Vertebrata</taxon>
        <taxon>Euteleostomi</taxon>
        <taxon>Archelosauria</taxon>
        <taxon>Archosauria</taxon>
        <taxon>Dinosauria</taxon>
        <taxon>Saurischia</taxon>
        <taxon>Theropoda</taxon>
        <taxon>Coelurosauria</taxon>
        <taxon>Aves</taxon>
        <taxon>Neognathae</taxon>
        <taxon>Neoaves</taxon>
        <taxon>Telluraves</taxon>
        <taxon>Australaves</taxon>
        <taxon>Passeriformes</taxon>
        <taxon>Thraupidae</taxon>
        <taxon>Rhodinocichla</taxon>
    </lineage>
</organism>
<keyword evidence="12" id="KW-0805">Transcription regulation</keyword>
<evidence type="ECO:0000256" key="3">
    <source>
        <dbReference type="ARBA" id="ARBA00006991"/>
    </source>
</evidence>
<evidence type="ECO:0000256" key="1">
    <source>
        <dbReference type="ARBA" id="ARBA00004123"/>
    </source>
</evidence>
<dbReference type="FunFam" id="3.30.160.60:FF:000809">
    <property type="entry name" value="Zinc finger and BTB domain-containing 48"/>
    <property type="match status" value="1"/>
</dbReference>
<feature type="domain" description="C2H2-type" evidence="23">
    <location>
        <begin position="164"/>
        <end position="191"/>
    </location>
</feature>
<evidence type="ECO:0000259" key="22">
    <source>
        <dbReference type="PROSITE" id="PS50097"/>
    </source>
</evidence>
<dbReference type="GO" id="GO:0002682">
    <property type="term" value="P:regulation of immune system process"/>
    <property type="evidence" value="ECO:0007669"/>
    <property type="project" value="TreeGrafter"/>
</dbReference>
<dbReference type="PANTHER" id="PTHR24399:SF54">
    <property type="entry name" value="GASTRULA ZINC FINGER PROTEIN XLCGF26.1-LIKE-RELATED"/>
    <property type="match status" value="1"/>
</dbReference>
<dbReference type="FunFam" id="3.30.160.60:FF:001257">
    <property type="entry name" value="Zinc finger and BTB domain-containing 48"/>
    <property type="match status" value="1"/>
</dbReference>
<name>A0A7K8RPN9_9PASS</name>
<feature type="domain" description="C2H2-type" evidence="23">
    <location>
        <begin position="423"/>
        <end position="450"/>
    </location>
</feature>
<evidence type="ECO:0000256" key="11">
    <source>
        <dbReference type="ARBA" id="ARBA00022895"/>
    </source>
</evidence>
<feature type="domain" description="C2H2-type" evidence="23">
    <location>
        <begin position="338"/>
        <end position="365"/>
    </location>
</feature>
<keyword evidence="25" id="KW-1185">Reference proteome</keyword>
<dbReference type="SUPFAM" id="SSF57667">
    <property type="entry name" value="beta-beta-alpha zinc fingers"/>
    <property type="match status" value="6"/>
</dbReference>
<dbReference type="GO" id="GO:0008270">
    <property type="term" value="F:zinc ion binding"/>
    <property type="evidence" value="ECO:0007669"/>
    <property type="project" value="UniProtKB-KW"/>
</dbReference>
<feature type="domain" description="C2H2-type" evidence="23">
    <location>
        <begin position="281"/>
        <end position="309"/>
    </location>
</feature>
<sequence>AAMAAAAAHSVRVLRELNRQRAAGQFCDATLGVGGREFRAHWPVLASCSRFFRARGPGGPVALPDGLADTFQLLLDFFYTGRLALTAHNRARLLAAAEQLGVPDAPLLEEKVLRSKKSPPAPGKAPGSRKGTAVPVECPTCHKTFLSKYYLKVHNRKHTGEKPFECSKCGKCYFRKENLLEHEARNCMNRSEQVFTCSACPEVFKRRMELRLHMVSHTGEMPYKCSSCSQQFMQKKDLQSHMIKLHGAPKPHACSTCSKCFLSRTELRLHEAFKHRGEKLFVCEECGHRASSRNGLQMHIKAKHRNERPYVCEFCHHAFTQKANLNMHLRTHTGEKPFQCHLCGKTFRTQASLDKHNRTHTGERPFSCEFCEQRFTEKGPLLRHVASRHQEGRPHFCHICGKTFKAVEQLRVHVRRHKGVRKFECIECGYKFTRQAHLRRHMEIHDRVENYNPRQRKLRNLIIEDEKDVMVVLQPPPELEVGSAEVIVESLGRGPLPEEVPAQKLCSNENFSPADVIEQSLIITTTIPEDCET</sequence>
<dbReference type="PROSITE" id="PS50097">
    <property type="entry name" value="BTB"/>
    <property type="match status" value="1"/>
</dbReference>
<evidence type="ECO:0000256" key="9">
    <source>
        <dbReference type="ARBA" id="ARBA00022833"/>
    </source>
</evidence>
<keyword evidence="14" id="KW-0010">Activator</keyword>
<evidence type="ECO:0000256" key="17">
    <source>
        <dbReference type="ARBA" id="ARBA00058760"/>
    </source>
</evidence>
<evidence type="ECO:0000256" key="10">
    <source>
        <dbReference type="ARBA" id="ARBA00022843"/>
    </source>
</evidence>
<dbReference type="SUPFAM" id="SSF54695">
    <property type="entry name" value="POZ domain"/>
    <property type="match status" value="1"/>
</dbReference>
<evidence type="ECO:0000256" key="19">
    <source>
        <dbReference type="ARBA" id="ARBA00070976"/>
    </source>
</evidence>
<dbReference type="FunFam" id="3.30.160.60:FF:001117">
    <property type="entry name" value="Zinc finger and BTB domain containing 48"/>
    <property type="match status" value="1"/>
</dbReference>
<keyword evidence="9" id="KW-0862">Zinc</keyword>
<comment type="subunit">
    <text evidence="18">Interacts with EP300.</text>
</comment>
<evidence type="ECO:0000256" key="20">
    <source>
        <dbReference type="ARBA" id="ARBA00081963"/>
    </source>
</evidence>
<accession>A0A7K8RPN9</accession>
<evidence type="ECO:0000256" key="12">
    <source>
        <dbReference type="ARBA" id="ARBA00023015"/>
    </source>
</evidence>
<protein>
    <recommendedName>
        <fullName evidence="19">Zinc finger and BTB domain-containing protein 48</fullName>
    </recommendedName>
    <alternativeName>
        <fullName evidence="20">Telomere zinc finger-associated protein</fullName>
    </alternativeName>
</protein>
<dbReference type="FunFam" id="3.30.160.60:FF:001113">
    <property type="entry name" value="Zinc finger and BTB domain containing 48"/>
    <property type="match status" value="1"/>
</dbReference>
<keyword evidence="15" id="KW-0804">Transcription</keyword>
<evidence type="ECO:0000256" key="14">
    <source>
        <dbReference type="ARBA" id="ARBA00023159"/>
    </source>
</evidence>
<dbReference type="Proteomes" id="UP000574210">
    <property type="component" value="Unassembled WGS sequence"/>
</dbReference>
<evidence type="ECO:0000256" key="8">
    <source>
        <dbReference type="ARBA" id="ARBA00022771"/>
    </source>
</evidence>
<dbReference type="FunFam" id="3.30.160.60:FF:000100">
    <property type="entry name" value="Zinc finger 45-like"/>
    <property type="match status" value="1"/>
</dbReference>
<evidence type="ECO:0000256" key="6">
    <source>
        <dbReference type="ARBA" id="ARBA00022723"/>
    </source>
</evidence>
<comment type="function">
    <text evidence="17">Plays a critical role in transcriptional regulation and chromatin remodeling. Acts as a regulator of telomere length. Directly binds the telomeric double-stranded 5'-TTAGGG-3' repeat. Preferentially binds to telomeres that have a low concentration of shelterin complex and acts as a regulator of telomere length by initiating telomere trimming, a process that prevents the accumulation of aberrantly long telomeres. Also acts as a transcription regulator that binds to promoter regions. Regulates expression of a small subset of genes, including MTFP1. Acts as a negative regulator of cell proliferation by specifically activating expression of ARF, a tumor suppressor isoform of CDKN2A. Acts as a transcription regulator of CIITA, the major factor regulating MHC class II gene expression. In addition, regulates cellular m6A/m6Am methylation on RNA by facilitating the recruitment of the RNA demethylase, FTO, to target mRNAs.</text>
</comment>
<dbReference type="GO" id="GO:0000978">
    <property type="term" value="F:RNA polymerase II cis-regulatory region sequence-specific DNA binding"/>
    <property type="evidence" value="ECO:0007669"/>
    <property type="project" value="TreeGrafter"/>
</dbReference>
<feature type="domain" description="C2H2-type" evidence="23">
    <location>
        <begin position="252"/>
        <end position="280"/>
    </location>
</feature>
<evidence type="ECO:0000256" key="21">
    <source>
        <dbReference type="PROSITE-ProRule" id="PRU00042"/>
    </source>
</evidence>
<evidence type="ECO:0000256" key="4">
    <source>
        <dbReference type="ARBA" id="ARBA00022454"/>
    </source>
</evidence>
<evidence type="ECO:0000256" key="2">
    <source>
        <dbReference type="ARBA" id="ARBA00004574"/>
    </source>
</evidence>
<dbReference type="FunFam" id="3.30.160.60:FF:001252">
    <property type="entry name" value="Zinc finger and BTB domain-containing 48"/>
    <property type="match status" value="1"/>
</dbReference>
<dbReference type="GO" id="GO:0001227">
    <property type="term" value="F:DNA-binding transcription repressor activity, RNA polymerase II-specific"/>
    <property type="evidence" value="ECO:0007669"/>
    <property type="project" value="TreeGrafter"/>
</dbReference>
<keyword evidence="13" id="KW-0238">DNA-binding</keyword>
<comment type="subcellular location">
    <subcellularLocation>
        <location evidence="2">Chromosome</location>
        <location evidence="2">Telomere</location>
    </subcellularLocation>
    <subcellularLocation>
        <location evidence="1">Nucleus</location>
    </subcellularLocation>
</comment>
<dbReference type="PROSITE" id="PS50157">
    <property type="entry name" value="ZINC_FINGER_C2H2_2"/>
    <property type="match status" value="11"/>
</dbReference>
<dbReference type="AlphaFoldDB" id="A0A7K8RPN9"/>
<dbReference type="InterPro" id="IPR013087">
    <property type="entry name" value="Znf_C2H2_type"/>
</dbReference>
<dbReference type="GO" id="GO:0000781">
    <property type="term" value="C:chromosome, telomeric region"/>
    <property type="evidence" value="ECO:0007669"/>
    <property type="project" value="UniProtKB-SubCell"/>
</dbReference>
<reference evidence="24 25" key="1">
    <citation type="submission" date="2019-09" db="EMBL/GenBank/DDBJ databases">
        <title>Bird 10,000 Genomes (B10K) Project - Family phase.</title>
        <authorList>
            <person name="Zhang G."/>
        </authorList>
    </citation>
    <scope>NUCLEOTIDE SEQUENCE [LARGE SCALE GENOMIC DNA]</scope>
    <source>
        <strain evidence="24">B10K-CU-031-12</strain>
        <tissue evidence="24">Muscle</tissue>
    </source>
</reference>
<dbReference type="EMBL" id="VWYZ01000101">
    <property type="protein sequence ID" value="NXF19737.1"/>
    <property type="molecule type" value="Genomic_DNA"/>
</dbReference>
<dbReference type="PROSITE" id="PS00028">
    <property type="entry name" value="ZINC_FINGER_C2H2_1"/>
    <property type="match status" value="9"/>
</dbReference>
<feature type="domain" description="C2H2-type" evidence="23">
    <location>
        <begin position="195"/>
        <end position="222"/>
    </location>
</feature>
<dbReference type="InterPro" id="IPR036236">
    <property type="entry name" value="Znf_C2H2_sf"/>
</dbReference>
<keyword evidence="10" id="KW-0832">Ubl conjugation</keyword>
<dbReference type="PANTHER" id="PTHR24399">
    <property type="entry name" value="ZINC FINGER AND BTB DOMAIN-CONTAINING"/>
    <property type="match status" value="1"/>
</dbReference>
<feature type="domain" description="C2H2-type" evidence="23">
    <location>
        <begin position="310"/>
        <end position="337"/>
    </location>
</feature>